<evidence type="ECO:0000259" key="10">
    <source>
        <dbReference type="Pfam" id="PF02875"/>
    </source>
</evidence>
<dbReference type="GO" id="GO:0008841">
    <property type="term" value="F:dihydrofolate synthase activity"/>
    <property type="evidence" value="ECO:0007669"/>
    <property type="project" value="TreeGrafter"/>
</dbReference>
<keyword evidence="6" id="KW-0067">ATP-binding</keyword>
<gene>
    <name evidence="12" type="ORF">SAMN04488053_102148</name>
</gene>
<dbReference type="Proteomes" id="UP000198778">
    <property type="component" value="Unassembled WGS sequence"/>
</dbReference>
<dbReference type="InterPro" id="IPR004101">
    <property type="entry name" value="Mur_ligase_C"/>
</dbReference>
<feature type="domain" description="Mur ligase central" evidence="11">
    <location>
        <begin position="42"/>
        <end position="259"/>
    </location>
</feature>
<dbReference type="InterPro" id="IPR013221">
    <property type="entry name" value="Mur_ligase_cen"/>
</dbReference>
<keyword evidence="4" id="KW-0479">Metal-binding</keyword>
<dbReference type="GO" id="GO:0005737">
    <property type="term" value="C:cytoplasm"/>
    <property type="evidence" value="ECO:0007669"/>
    <property type="project" value="TreeGrafter"/>
</dbReference>
<evidence type="ECO:0000256" key="3">
    <source>
        <dbReference type="ARBA" id="ARBA00022598"/>
    </source>
</evidence>
<accession>A0A1H0CLF3</accession>
<evidence type="ECO:0000313" key="13">
    <source>
        <dbReference type="Proteomes" id="UP000198778"/>
    </source>
</evidence>
<evidence type="ECO:0000259" key="11">
    <source>
        <dbReference type="Pfam" id="PF08245"/>
    </source>
</evidence>
<dbReference type="PANTHER" id="PTHR11136">
    <property type="entry name" value="FOLYLPOLYGLUTAMATE SYNTHASE-RELATED"/>
    <property type="match status" value="1"/>
</dbReference>
<proteinExistence type="inferred from homology"/>
<evidence type="ECO:0000256" key="7">
    <source>
        <dbReference type="ARBA" id="ARBA00022842"/>
    </source>
</evidence>
<dbReference type="NCBIfam" id="TIGR01499">
    <property type="entry name" value="folC"/>
    <property type="match status" value="1"/>
</dbReference>
<dbReference type="InterPro" id="IPR036565">
    <property type="entry name" value="Mur-like_cat_sf"/>
</dbReference>
<reference evidence="13" key="1">
    <citation type="submission" date="2016-10" db="EMBL/GenBank/DDBJ databases">
        <authorList>
            <person name="Varghese N."/>
            <person name="Submissions S."/>
        </authorList>
    </citation>
    <scope>NUCLEOTIDE SEQUENCE [LARGE SCALE GENOMIC DNA]</scope>
    <source>
        <strain evidence="13">CGMCC 1.10369</strain>
    </source>
</reference>
<dbReference type="InterPro" id="IPR036615">
    <property type="entry name" value="Mur_ligase_C_dom_sf"/>
</dbReference>
<keyword evidence="13" id="KW-1185">Reference proteome</keyword>
<evidence type="ECO:0000256" key="1">
    <source>
        <dbReference type="ARBA" id="ARBA00008276"/>
    </source>
</evidence>
<evidence type="ECO:0000256" key="9">
    <source>
        <dbReference type="ARBA" id="ARBA00047493"/>
    </source>
</evidence>
<comment type="similarity">
    <text evidence="1">Belongs to the folylpolyglutamate synthase family.</text>
</comment>
<evidence type="ECO:0000256" key="5">
    <source>
        <dbReference type="ARBA" id="ARBA00022741"/>
    </source>
</evidence>
<evidence type="ECO:0000256" key="2">
    <source>
        <dbReference type="ARBA" id="ARBA00013025"/>
    </source>
</evidence>
<dbReference type="Gene3D" id="3.40.1190.10">
    <property type="entry name" value="Mur-like, catalytic domain"/>
    <property type="match status" value="1"/>
</dbReference>
<keyword evidence="3" id="KW-0436">Ligase</keyword>
<keyword evidence="5" id="KW-0547">Nucleotide-binding</keyword>
<dbReference type="InterPro" id="IPR001645">
    <property type="entry name" value="Folylpolyglutamate_synth"/>
</dbReference>
<evidence type="ECO:0000256" key="6">
    <source>
        <dbReference type="ARBA" id="ARBA00022840"/>
    </source>
</evidence>
<dbReference type="GO" id="GO:0005524">
    <property type="term" value="F:ATP binding"/>
    <property type="evidence" value="ECO:0007669"/>
    <property type="project" value="UniProtKB-KW"/>
</dbReference>
<dbReference type="SUPFAM" id="SSF53623">
    <property type="entry name" value="MurD-like peptide ligases, catalytic domain"/>
    <property type="match status" value="1"/>
</dbReference>
<sequence>MTEADKVFTAREDAGIAYTLDRITKVMKELGEPQNTLPVIHVAGTNGKGSTVVYMETMLRKAGKTTAAFMTPSLGERHEQVLVNGEPVTEAVFAEAVARIMPAVEKVENERKEMVSPFELLTAAAFVIAAEIAEADVFLVEAGMGGKRDATNIVHAPRAVVLTSIGTDHAEFLGGTREAAAREKAGIMRKGVPCISACDKEAESWLSEEAEKIGALWEPISQDCDWKAPNILLTSGKTIHLPAPGAHQARNAIAAIAAASYITKVYEEDLEQASLPGRWEPFAENVYLDTAHNKEAVEAMMQSLPKGKKITFLTAVMRDKPVADMIRQWEKQGTVFVSEMPDPRGMTKEEWKKKFPHLHVVTSPADWIENWINSSTAGELLVITGSHDFIRFIKSIR</sequence>
<dbReference type="PIRSF" id="PIRSF001563">
    <property type="entry name" value="Folylpolyglu_synth"/>
    <property type="match status" value="1"/>
</dbReference>
<dbReference type="RefSeq" id="WP_175444185.1">
    <property type="nucleotide sequence ID" value="NZ_FNIL01000002.1"/>
</dbReference>
<name>A0A1H0CLF3_9BACI</name>
<dbReference type="AlphaFoldDB" id="A0A1H0CLF3"/>
<dbReference type="STRING" id="745820.SAMN04488053_102148"/>
<keyword evidence="7" id="KW-0460">Magnesium</keyword>
<feature type="domain" description="Mur ligase C-terminal" evidence="10">
    <location>
        <begin position="277"/>
        <end position="386"/>
    </location>
</feature>
<comment type="catalytic activity">
    <reaction evidence="9">
        <text>(6S)-5,6,7,8-tetrahydrofolyl-(gamma-L-Glu)(n) + L-glutamate + ATP = (6S)-5,6,7,8-tetrahydrofolyl-(gamma-L-Glu)(n+1) + ADP + phosphate + H(+)</text>
        <dbReference type="Rhea" id="RHEA:10580"/>
        <dbReference type="Rhea" id="RHEA-COMP:14738"/>
        <dbReference type="Rhea" id="RHEA-COMP:14740"/>
        <dbReference type="ChEBI" id="CHEBI:15378"/>
        <dbReference type="ChEBI" id="CHEBI:29985"/>
        <dbReference type="ChEBI" id="CHEBI:30616"/>
        <dbReference type="ChEBI" id="CHEBI:43474"/>
        <dbReference type="ChEBI" id="CHEBI:141005"/>
        <dbReference type="ChEBI" id="CHEBI:456216"/>
        <dbReference type="EC" id="6.3.2.17"/>
    </reaction>
</comment>
<dbReference type="PROSITE" id="PS01011">
    <property type="entry name" value="FOLYLPOLYGLU_SYNT_1"/>
    <property type="match status" value="1"/>
</dbReference>
<organism evidence="12 13">
    <name type="scientific">Alkalicoccus daliensis</name>
    <dbReference type="NCBI Taxonomy" id="745820"/>
    <lineage>
        <taxon>Bacteria</taxon>
        <taxon>Bacillati</taxon>
        <taxon>Bacillota</taxon>
        <taxon>Bacilli</taxon>
        <taxon>Bacillales</taxon>
        <taxon>Bacillaceae</taxon>
        <taxon>Alkalicoccus</taxon>
    </lineage>
</organism>
<dbReference type="Pfam" id="PF08245">
    <property type="entry name" value="Mur_ligase_M"/>
    <property type="match status" value="1"/>
</dbReference>
<protein>
    <recommendedName>
        <fullName evidence="2">tetrahydrofolate synthase</fullName>
        <ecNumber evidence="2">6.3.2.17</ecNumber>
    </recommendedName>
    <alternativeName>
        <fullName evidence="8">Tetrahydrofolylpolyglutamate synthase</fullName>
    </alternativeName>
</protein>
<dbReference type="EC" id="6.3.2.17" evidence="2"/>
<dbReference type="Gene3D" id="3.90.190.20">
    <property type="entry name" value="Mur ligase, C-terminal domain"/>
    <property type="match status" value="1"/>
</dbReference>
<dbReference type="EMBL" id="FNIL01000002">
    <property type="protein sequence ID" value="SDN58717.1"/>
    <property type="molecule type" value="Genomic_DNA"/>
</dbReference>
<evidence type="ECO:0000313" key="12">
    <source>
        <dbReference type="EMBL" id="SDN58717.1"/>
    </source>
</evidence>
<dbReference type="GO" id="GO:0046872">
    <property type="term" value="F:metal ion binding"/>
    <property type="evidence" value="ECO:0007669"/>
    <property type="project" value="UniProtKB-KW"/>
</dbReference>
<evidence type="ECO:0000256" key="8">
    <source>
        <dbReference type="ARBA" id="ARBA00030592"/>
    </source>
</evidence>
<dbReference type="InterPro" id="IPR018109">
    <property type="entry name" value="Folylpolyglutamate_synth_CS"/>
</dbReference>
<evidence type="ECO:0000256" key="4">
    <source>
        <dbReference type="ARBA" id="ARBA00022723"/>
    </source>
</evidence>
<dbReference type="SUPFAM" id="SSF53244">
    <property type="entry name" value="MurD-like peptide ligases, peptide-binding domain"/>
    <property type="match status" value="1"/>
</dbReference>
<dbReference type="Pfam" id="PF02875">
    <property type="entry name" value="Mur_ligase_C"/>
    <property type="match status" value="1"/>
</dbReference>
<dbReference type="PROSITE" id="PS01012">
    <property type="entry name" value="FOLYLPOLYGLU_SYNT_2"/>
    <property type="match status" value="1"/>
</dbReference>
<dbReference type="GO" id="GO:0004326">
    <property type="term" value="F:tetrahydrofolylpolyglutamate synthase activity"/>
    <property type="evidence" value="ECO:0007669"/>
    <property type="project" value="UniProtKB-EC"/>
</dbReference>
<dbReference type="PANTHER" id="PTHR11136:SF0">
    <property type="entry name" value="DIHYDROFOLATE SYNTHETASE-RELATED"/>
    <property type="match status" value="1"/>
</dbReference>